<dbReference type="EMBL" id="CP078145">
    <property type="protein sequence ID" value="QXN89898.1"/>
    <property type="molecule type" value="Genomic_DNA"/>
</dbReference>
<dbReference type="PANTHER" id="PTHR43615">
    <property type="entry name" value="PHOSPHOENOLPYRUVATE SYNTHASE-RELATED"/>
    <property type="match status" value="1"/>
</dbReference>
<dbReference type="Proteomes" id="UP000694257">
    <property type="component" value="Chromosome"/>
</dbReference>
<protein>
    <recommendedName>
        <fullName evidence="1">PEP-utilising enzyme mobile domain-containing protein</fullName>
    </recommendedName>
</protein>
<name>A0ABX8RJS8_NOCIO</name>
<organism evidence="2 3">
    <name type="scientific">Nocardia iowensis</name>
    <dbReference type="NCBI Taxonomy" id="204891"/>
    <lineage>
        <taxon>Bacteria</taxon>
        <taxon>Bacillati</taxon>
        <taxon>Actinomycetota</taxon>
        <taxon>Actinomycetes</taxon>
        <taxon>Mycobacteriales</taxon>
        <taxon>Nocardiaceae</taxon>
        <taxon>Nocardia</taxon>
    </lineage>
</organism>
<evidence type="ECO:0000313" key="2">
    <source>
        <dbReference type="EMBL" id="QXN89898.1"/>
    </source>
</evidence>
<accession>A0ABX8RJS8</accession>
<dbReference type="RefSeq" id="WP_218470766.1">
    <property type="nucleotide sequence ID" value="NZ_CP078145.1"/>
</dbReference>
<dbReference type="PANTHER" id="PTHR43615:SF1">
    <property type="entry name" value="PPDK_N DOMAIN-CONTAINING PROTEIN"/>
    <property type="match status" value="1"/>
</dbReference>
<gene>
    <name evidence="2" type="ORF">KV110_31250</name>
</gene>
<evidence type="ECO:0000259" key="1">
    <source>
        <dbReference type="Pfam" id="PF00391"/>
    </source>
</evidence>
<dbReference type="Pfam" id="PF00391">
    <property type="entry name" value="PEP-utilizers"/>
    <property type="match status" value="1"/>
</dbReference>
<evidence type="ECO:0000313" key="3">
    <source>
        <dbReference type="Proteomes" id="UP000694257"/>
    </source>
</evidence>
<proteinExistence type="predicted"/>
<sequence>MDRQVPLRDVIAAIARATQKRFAPSFRRATRGYPTEETMSEAPLATGAPASKGVAVGPVRLVHSVDDFDAVRPGDVIVCRTTDPQWTVLFGMVAAVVTETGGILSHAAIVAREYGIPAVVAAKGAMEILANHRTISVDGTNGHVHAVRSI</sequence>
<dbReference type="InterPro" id="IPR051549">
    <property type="entry name" value="PEP_Utilizing_Enz"/>
</dbReference>
<dbReference type="InterPro" id="IPR008279">
    <property type="entry name" value="PEP-util_enz_mobile_dom"/>
</dbReference>
<feature type="domain" description="PEP-utilising enzyme mobile" evidence="1">
    <location>
        <begin position="72"/>
        <end position="142"/>
    </location>
</feature>
<keyword evidence="3" id="KW-1185">Reference proteome</keyword>
<reference evidence="2 3" key="1">
    <citation type="submission" date="2021-07" db="EMBL/GenBank/DDBJ databases">
        <title>Whole Genome Sequence of Nocardia Iowensis.</title>
        <authorList>
            <person name="Lamm A."/>
            <person name="Collins-Fairclough A.M."/>
            <person name="Bunk B."/>
            <person name="Sproer C."/>
        </authorList>
    </citation>
    <scope>NUCLEOTIDE SEQUENCE [LARGE SCALE GENOMIC DNA]</scope>
    <source>
        <strain evidence="2 3">NRRL 5646</strain>
    </source>
</reference>